<dbReference type="Proteomes" id="UP000094067">
    <property type="component" value="Unassembled WGS sequence"/>
</dbReference>
<dbReference type="InterPro" id="IPR013520">
    <property type="entry name" value="Ribonucl_H"/>
</dbReference>
<dbReference type="SUPFAM" id="SSF53098">
    <property type="entry name" value="Ribonuclease H-like"/>
    <property type="match status" value="1"/>
</dbReference>
<keyword evidence="3" id="KW-0808">Transferase</keyword>
<dbReference type="AlphaFoldDB" id="A0A1E3AA41"/>
<comment type="caution">
    <text evidence="3">The sequence shown here is derived from an EMBL/GenBank/DDBJ whole genome shotgun (WGS) entry which is preliminary data.</text>
</comment>
<evidence type="ECO:0000256" key="1">
    <source>
        <dbReference type="ARBA" id="ARBA00022839"/>
    </source>
</evidence>
<dbReference type="GO" id="GO:0005829">
    <property type="term" value="C:cytosol"/>
    <property type="evidence" value="ECO:0007669"/>
    <property type="project" value="TreeGrafter"/>
</dbReference>
<keyword evidence="3" id="KW-0548">Nucleotidyltransferase</keyword>
<dbReference type="InterPro" id="IPR036397">
    <property type="entry name" value="RNaseH_sf"/>
</dbReference>
<organism evidence="3 4">
    <name type="scientific">Eisenbergiella tayi</name>
    <dbReference type="NCBI Taxonomy" id="1432052"/>
    <lineage>
        <taxon>Bacteria</taxon>
        <taxon>Bacillati</taxon>
        <taxon>Bacillota</taxon>
        <taxon>Clostridia</taxon>
        <taxon>Lachnospirales</taxon>
        <taxon>Lachnospiraceae</taxon>
        <taxon>Eisenbergiella</taxon>
    </lineage>
</organism>
<dbReference type="PANTHER" id="PTHR30231">
    <property type="entry name" value="DNA POLYMERASE III SUBUNIT EPSILON"/>
    <property type="match status" value="1"/>
</dbReference>
<feature type="domain" description="Exonuclease" evidence="2">
    <location>
        <begin position="7"/>
        <end position="171"/>
    </location>
</feature>
<name>A0A1E3AA41_9FIRM</name>
<dbReference type="GO" id="GO:0003887">
    <property type="term" value="F:DNA-directed DNA polymerase activity"/>
    <property type="evidence" value="ECO:0007669"/>
    <property type="project" value="UniProtKB-EC"/>
</dbReference>
<evidence type="ECO:0000313" key="3">
    <source>
        <dbReference type="EMBL" id="ODM05367.1"/>
    </source>
</evidence>
<protein>
    <submittedName>
        <fullName evidence="3">DNA polymerase III PolC-type</fullName>
        <ecNumber evidence="3">2.7.7.7</ecNumber>
    </submittedName>
</protein>
<dbReference type="GO" id="GO:0008408">
    <property type="term" value="F:3'-5' exonuclease activity"/>
    <property type="evidence" value="ECO:0007669"/>
    <property type="project" value="TreeGrafter"/>
</dbReference>
<keyword evidence="1" id="KW-0269">Exonuclease</keyword>
<reference evidence="3 4" key="1">
    <citation type="submission" date="2016-07" db="EMBL/GenBank/DDBJ databases">
        <title>Characterization of isolates of Eisenbergiella tayi derived from blood cultures, using whole genome sequencing.</title>
        <authorList>
            <person name="Burdz T."/>
            <person name="Wiebe D."/>
            <person name="Huynh C."/>
            <person name="Bernard K."/>
        </authorList>
    </citation>
    <scope>NUCLEOTIDE SEQUENCE [LARGE SCALE GENOMIC DNA]</scope>
    <source>
        <strain evidence="3 4">NML 110608</strain>
    </source>
</reference>
<gene>
    <name evidence="3" type="primary">polC_1</name>
    <name evidence="3" type="ORF">BEI61_01255</name>
</gene>
<dbReference type="FunFam" id="3.30.420.10:FF:000045">
    <property type="entry name" value="3'-5' exonuclease DinG"/>
    <property type="match status" value="1"/>
</dbReference>
<dbReference type="InterPro" id="IPR006054">
    <property type="entry name" value="DnaQ"/>
</dbReference>
<accession>A0A1E3AA41</accession>
<dbReference type="SMART" id="SM00479">
    <property type="entry name" value="EXOIII"/>
    <property type="match status" value="1"/>
</dbReference>
<dbReference type="RefSeq" id="WP_069151660.1">
    <property type="nucleotide sequence ID" value="NZ_DAWDRA010000531.1"/>
</dbReference>
<dbReference type="CDD" id="cd06127">
    <property type="entry name" value="DEDDh"/>
    <property type="match status" value="1"/>
</dbReference>
<dbReference type="Gene3D" id="3.30.420.10">
    <property type="entry name" value="Ribonuclease H-like superfamily/Ribonuclease H"/>
    <property type="match status" value="1"/>
</dbReference>
<proteinExistence type="predicted"/>
<keyword evidence="1" id="KW-0378">Hydrolase</keyword>
<dbReference type="NCBIfam" id="TIGR00573">
    <property type="entry name" value="dnaq"/>
    <property type="match status" value="1"/>
</dbReference>
<dbReference type="InterPro" id="IPR012337">
    <property type="entry name" value="RNaseH-like_sf"/>
</dbReference>
<dbReference type="EC" id="2.7.7.7" evidence="3"/>
<keyword evidence="1" id="KW-0540">Nuclease</keyword>
<sequence>MSGPVKDYVCLDLETSGLYPKYDKIIEIGAVKVKNGQITDRFRSLVNPGRKLTEITTAITGIHDGDLVSAPDITEILPSFLAFSEALPLLGHSILFDYSFIKKAAVNQGLSFEREGIDTLKLARKFLPDLESRALENLCVHFHIPHTAHRALGDAEATQQLYVKLCELFWNEKDFAPRQLVYKVKKEGPASGAQKERLYRLAAVHKLELDADIEKMTKNEASRTIDKILAQYGKLTEHVEKP</sequence>
<dbReference type="GO" id="GO:0003677">
    <property type="term" value="F:DNA binding"/>
    <property type="evidence" value="ECO:0007669"/>
    <property type="project" value="InterPro"/>
</dbReference>
<evidence type="ECO:0000313" key="4">
    <source>
        <dbReference type="Proteomes" id="UP000094067"/>
    </source>
</evidence>
<dbReference type="Pfam" id="PF00929">
    <property type="entry name" value="RNase_T"/>
    <property type="match status" value="1"/>
</dbReference>
<evidence type="ECO:0000259" key="2">
    <source>
        <dbReference type="SMART" id="SM00479"/>
    </source>
</evidence>
<dbReference type="PANTHER" id="PTHR30231:SF41">
    <property type="entry name" value="DNA POLYMERASE III SUBUNIT EPSILON"/>
    <property type="match status" value="1"/>
</dbReference>
<dbReference type="GO" id="GO:0045004">
    <property type="term" value="P:DNA replication proofreading"/>
    <property type="evidence" value="ECO:0007669"/>
    <property type="project" value="TreeGrafter"/>
</dbReference>
<dbReference type="EMBL" id="MCGH01000002">
    <property type="protein sequence ID" value="ODM05367.1"/>
    <property type="molecule type" value="Genomic_DNA"/>
</dbReference>